<evidence type="ECO:0000256" key="4">
    <source>
        <dbReference type="ARBA" id="ARBA00022989"/>
    </source>
</evidence>
<dbReference type="KEGG" id="cbac:JI75_01150"/>
<evidence type="ECO:0000256" key="3">
    <source>
        <dbReference type="ARBA" id="ARBA00022692"/>
    </source>
</evidence>
<evidence type="ECO:0000256" key="5">
    <source>
        <dbReference type="ARBA" id="ARBA00023136"/>
    </source>
</evidence>
<evidence type="ECO:0000313" key="7">
    <source>
        <dbReference type="EMBL" id="AJC11500.1"/>
    </source>
</evidence>
<dbReference type="AlphaFoldDB" id="A0A0A8B270"/>
<dbReference type="EMBL" id="CP009302">
    <property type="protein sequence ID" value="AJC11500.1"/>
    <property type="molecule type" value="Genomic_DNA"/>
</dbReference>
<gene>
    <name evidence="7" type="ORF">JI75_01150</name>
</gene>
<dbReference type="InterPro" id="IPR003339">
    <property type="entry name" value="ABC/ECF_trnsptr_transmembrane"/>
</dbReference>
<protein>
    <submittedName>
        <fullName evidence="7">Cobalt ABC transporter</fullName>
    </submittedName>
</protein>
<reference evidence="7 8" key="2">
    <citation type="journal article" date="2015" name="Genome Announc.">
        <title>Complete Genome Sequence of Coriobacteriaceae Strain 68-1-3, a Novel Mucus-Degrading Isolate from the Swine Intestinal Tract.</title>
        <authorList>
            <person name="Looft T."/>
            <person name="Bayles D.O."/>
            <person name="Alt D.P."/>
            <person name="Stanton T.B."/>
        </authorList>
    </citation>
    <scope>NUCLEOTIDE SEQUENCE [LARGE SCALE GENOMIC DNA]</scope>
    <source>
        <strain evidence="7 8">68-1-3</strain>
    </source>
</reference>
<reference evidence="8" key="1">
    <citation type="submission" date="2014-08" db="EMBL/GenBank/DDBJ databases">
        <title>Coriobacteriaceae sp. complete genome.</title>
        <authorList>
            <person name="Looft T."/>
            <person name="Bayles D.O."/>
            <person name="Stanton T.B."/>
        </authorList>
    </citation>
    <scope>NUCLEOTIDE SEQUENCE [LARGE SCALE GENOMIC DNA]</scope>
    <source>
        <strain evidence="8">68-1-3</strain>
    </source>
</reference>
<dbReference type="STRING" id="1531429.JI75_01150"/>
<evidence type="ECO:0000313" key="8">
    <source>
        <dbReference type="Proteomes" id="UP000031121"/>
    </source>
</evidence>
<evidence type="ECO:0000256" key="6">
    <source>
        <dbReference type="SAM" id="Phobius"/>
    </source>
</evidence>
<dbReference type="RefSeq" id="WP_039688091.1">
    <property type="nucleotide sequence ID" value="NZ_CP009302.1"/>
</dbReference>
<accession>A0A0A8B270</accession>
<name>A0A0A8B270_9ACTN</name>
<feature type="transmembrane region" description="Helical" evidence="6">
    <location>
        <begin position="107"/>
        <end position="129"/>
    </location>
</feature>
<keyword evidence="2" id="KW-1003">Cell membrane</keyword>
<feature type="transmembrane region" description="Helical" evidence="6">
    <location>
        <begin position="26"/>
        <end position="58"/>
    </location>
</feature>
<dbReference type="GO" id="GO:0005886">
    <property type="term" value="C:plasma membrane"/>
    <property type="evidence" value="ECO:0007669"/>
    <property type="project" value="UniProtKB-ARBA"/>
</dbReference>
<keyword evidence="3 6" id="KW-0812">Transmembrane</keyword>
<feature type="transmembrane region" description="Helical" evidence="6">
    <location>
        <begin position="237"/>
        <end position="263"/>
    </location>
</feature>
<dbReference type="Pfam" id="PF02361">
    <property type="entry name" value="CbiQ"/>
    <property type="match status" value="1"/>
</dbReference>
<dbReference type="PANTHER" id="PTHR34857:SF2">
    <property type="entry name" value="SLL0384 PROTEIN"/>
    <property type="match status" value="1"/>
</dbReference>
<keyword evidence="5 6" id="KW-0472">Membrane</keyword>
<sequence length="268" mass="28706">MPDIPVLGNYRAGSSVIHRLDPRTKLLAALALIFITFAAQTFSALGALTLFVLACVLLAEIPIGDALKSIAPLSFFAVVTALINLFWTQGGAVLLQWGFVTVSEHGVRTAAFFGYRMILLLMAVSLLTLTTANLDITEAFERVLKPLRRIGAPVHELSMMMGIALRFLPQFVFEAKTLYLAQISRGAAFSRGGGRGRANALGSIAVPLFTSAFRHAETLSNAMEARCYHGERGRTRLVPLAFGSADAVCAAALLVALACTVAANLLPW</sequence>
<proteinExistence type="predicted"/>
<dbReference type="PANTHER" id="PTHR34857">
    <property type="entry name" value="SLL0384 PROTEIN"/>
    <property type="match status" value="1"/>
</dbReference>
<dbReference type="HOGENOM" id="CLU_056469_2_2_11"/>
<evidence type="ECO:0000256" key="2">
    <source>
        <dbReference type="ARBA" id="ARBA00022475"/>
    </source>
</evidence>
<keyword evidence="8" id="KW-1185">Reference proteome</keyword>
<comment type="subcellular location">
    <subcellularLocation>
        <location evidence="1">Membrane</location>
        <topology evidence="1">Multi-pass membrane protein</topology>
    </subcellularLocation>
</comment>
<organism evidence="7 8">
    <name type="scientific">Berryella intestinalis</name>
    <dbReference type="NCBI Taxonomy" id="1531429"/>
    <lineage>
        <taxon>Bacteria</taxon>
        <taxon>Bacillati</taxon>
        <taxon>Actinomycetota</taxon>
        <taxon>Coriobacteriia</taxon>
        <taxon>Eggerthellales</taxon>
        <taxon>Eggerthellaceae</taxon>
        <taxon>Berryella</taxon>
    </lineage>
</organism>
<feature type="transmembrane region" description="Helical" evidence="6">
    <location>
        <begin position="70"/>
        <end position="87"/>
    </location>
</feature>
<dbReference type="Proteomes" id="UP000031121">
    <property type="component" value="Chromosome"/>
</dbReference>
<evidence type="ECO:0000256" key="1">
    <source>
        <dbReference type="ARBA" id="ARBA00004141"/>
    </source>
</evidence>
<dbReference type="OrthoDB" id="92887at2"/>
<keyword evidence="4 6" id="KW-1133">Transmembrane helix</keyword>
<dbReference type="InterPro" id="IPR051611">
    <property type="entry name" value="ECF_transporter_component"/>
</dbReference>
<dbReference type="CDD" id="cd16914">
    <property type="entry name" value="EcfT"/>
    <property type="match status" value="1"/>
</dbReference>